<gene>
    <name evidence="10" type="ORF">M2283_000521</name>
</gene>
<dbReference type="PANTHER" id="PTHR33908:SF3">
    <property type="entry name" value="UNDECAPRENYL PHOSPHATE-ALPHA-4-AMINO-4-DEOXY-L-ARABINOSE ARABINOSYL TRANSFERASE"/>
    <property type="match status" value="1"/>
</dbReference>
<feature type="transmembrane region" description="Helical" evidence="8">
    <location>
        <begin position="72"/>
        <end position="92"/>
    </location>
</feature>
<dbReference type="EMBL" id="JARXVH010000001">
    <property type="protein sequence ID" value="MDH6213242.1"/>
    <property type="molecule type" value="Genomic_DNA"/>
</dbReference>
<dbReference type="Proteomes" id="UP001160499">
    <property type="component" value="Unassembled WGS sequence"/>
</dbReference>
<evidence type="ECO:0000256" key="1">
    <source>
        <dbReference type="ARBA" id="ARBA00004651"/>
    </source>
</evidence>
<keyword evidence="5 8" id="KW-0812">Transmembrane</keyword>
<comment type="caution">
    <text evidence="10">The sequence shown here is derived from an EMBL/GenBank/DDBJ whole genome shotgun (WGS) entry which is preliminary data.</text>
</comment>
<keyword evidence="4 10" id="KW-0808">Transferase</keyword>
<organism evidence="10 11">
    <name type="scientific">Streptomyces pseudovenezuelae</name>
    <dbReference type="NCBI Taxonomy" id="67350"/>
    <lineage>
        <taxon>Bacteria</taxon>
        <taxon>Bacillati</taxon>
        <taxon>Actinomycetota</taxon>
        <taxon>Actinomycetes</taxon>
        <taxon>Kitasatosporales</taxon>
        <taxon>Streptomycetaceae</taxon>
        <taxon>Streptomyces</taxon>
        <taxon>Streptomyces aurantiacus group</taxon>
    </lineage>
</organism>
<feature type="transmembrane region" description="Helical" evidence="8">
    <location>
        <begin position="306"/>
        <end position="324"/>
    </location>
</feature>
<comment type="subcellular location">
    <subcellularLocation>
        <location evidence="1">Cell membrane</location>
        <topology evidence="1">Multi-pass membrane protein</topology>
    </subcellularLocation>
</comment>
<keyword evidence="2" id="KW-1003">Cell membrane</keyword>
<feature type="transmembrane region" description="Helical" evidence="8">
    <location>
        <begin position="213"/>
        <end position="241"/>
    </location>
</feature>
<evidence type="ECO:0000256" key="7">
    <source>
        <dbReference type="ARBA" id="ARBA00023136"/>
    </source>
</evidence>
<dbReference type="PANTHER" id="PTHR33908">
    <property type="entry name" value="MANNOSYLTRANSFERASE YKCB-RELATED"/>
    <property type="match status" value="1"/>
</dbReference>
<evidence type="ECO:0000256" key="3">
    <source>
        <dbReference type="ARBA" id="ARBA00022676"/>
    </source>
</evidence>
<accession>A0ABT6LAA7</accession>
<feature type="transmembrane region" description="Helical" evidence="8">
    <location>
        <begin position="253"/>
        <end position="272"/>
    </location>
</feature>
<dbReference type="EC" id="2.4.1.-" evidence="10"/>
<feature type="domain" description="Glycosyltransferase RgtA/B/C/D-like" evidence="9">
    <location>
        <begin position="59"/>
        <end position="189"/>
    </location>
</feature>
<evidence type="ECO:0000256" key="5">
    <source>
        <dbReference type="ARBA" id="ARBA00022692"/>
    </source>
</evidence>
<name>A0ABT6LAA7_9ACTN</name>
<evidence type="ECO:0000259" key="9">
    <source>
        <dbReference type="Pfam" id="PF13231"/>
    </source>
</evidence>
<proteinExistence type="predicted"/>
<keyword evidence="7 8" id="KW-0472">Membrane</keyword>
<keyword evidence="11" id="KW-1185">Reference proteome</keyword>
<evidence type="ECO:0000256" key="8">
    <source>
        <dbReference type="SAM" id="Phobius"/>
    </source>
</evidence>
<feature type="transmembrane region" description="Helical" evidence="8">
    <location>
        <begin position="123"/>
        <end position="141"/>
    </location>
</feature>
<evidence type="ECO:0000256" key="6">
    <source>
        <dbReference type="ARBA" id="ARBA00022989"/>
    </source>
</evidence>
<evidence type="ECO:0000313" key="10">
    <source>
        <dbReference type="EMBL" id="MDH6213242.1"/>
    </source>
</evidence>
<keyword evidence="3 10" id="KW-0328">Glycosyltransferase</keyword>
<feature type="transmembrane region" description="Helical" evidence="8">
    <location>
        <begin position="44"/>
        <end position="65"/>
    </location>
</feature>
<sequence>MVLVPVVLSLVLGLWGLGRGGSMWRDEVVTYDMARRSLPDLWATLGHADAVHGLYYLLMHGLFALSGGADPLLVLRLPSLLAITAAAGTVALLGHRLAGPRAGLLSGVVFVLLPPVQRYAQEGRSYALVCALVVWATYLLLRAVRTGTGRAWIAYGAVALAACAVHEFAVLALPAHLLALPRGARAAGTRVMAGVCVCLAPLIVVSTRQTEQVAWIGGIGASAVLGFAGVSVLGLACAAVLRRAGRREPVAPALSLLVLPPLLLLLVSLVKPLYVDRYVLYAHAGTALLVGAALDRLIRARGRIRTGAVLAAGAAVLALLPVTLDLRTPHSRTDDVTAIAEAVRSAGQGADGIVYLPSRRRVWSLPDPGPFRALPDLALSGTPAASHTLYGTELPSSDIRARMRAATRIVALRDPAGRPVDRTAREAAKREVLAEDFVECGTQRLRGARLTVYARPGGC</sequence>
<evidence type="ECO:0000256" key="2">
    <source>
        <dbReference type="ARBA" id="ARBA00022475"/>
    </source>
</evidence>
<dbReference type="Pfam" id="PF13231">
    <property type="entry name" value="PMT_2"/>
    <property type="match status" value="1"/>
</dbReference>
<dbReference type="GO" id="GO:0016757">
    <property type="term" value="F:glycosyltransferase activity"/>
    <property type="evidence" value="ECO:0007669"/>
    <property type="project" value="UniProtKB-KW"/>
</dbReference>
<protein>
    <submittedName>
        <fullName evidence="10">Mannosyltransferase</fullName>
        <ecNumber evidence="10">2.4.1.-</ecNumber>
    </submittedName>
</protein>
<feature type="transmembrane region" description="Helical" evidence="8">
    <location>
        <begin position="187"/>
        <end position="207"/>
    </location>
</feature>
<feature type="transmembrane region" description="Helical" evidence="8">
    <location>
        <begin position="98"/>
        <end position="116"/>
    </location>
</feature>
<dbReference type="RefSeq" id="WP_280874267.1">
    <property type="nucleotide sequence ID" value="NZ_JARXVH010000001.1"/>
</dbReference>
<reference evidence="10 11" key="1">
    <citation type="submission" date="2023-04" db="EMBL/GenBank/DDBJ databases">
        <title>Forest soil microbial communities from Buena Vista Peninsula, Colon Province, Panama.</title>
        <authorList>
            <person name="Bouskill N."/>
        </authorList>
    </citation>
    <scope>NUCLEOTIDE SEQUENCE [LARGE SCALE GENOMIC DNA]</scope>
    <source>
        <strain evidence="10 11">GGS1</strain>
    </source>
</reference>
<dbReference type="InterPro" id="IPR038731">
    <property type="entry name" value="RgtA/B/C-like"/>
</dbReference>
<keyword evidence="6 8" id="KW-1133">Transmembrane helix</keyword>
<evidence type="ECO:0000256" key="4">
    <source>
        <dbReference type="ARBA" id="ARBA00022679"/>
    </source>
</evidence>
<feature type="transmembrane region" description="Helical" evidence="8">
    <location>
        <begin position="153"/>
        <end position="175"/>
    </location>
</feature>
<dbReference type="InterPro" id="IPR050297">
    <property type="entry name" value="LipidA_mod_glycosyltrf_83"/>
</dbReference>
<evidence type="ECO:0000313" key="11">
    <source>
        <dbReference type="Proteomes" id="UP001160499"/>
    </source>
</evidence>